<dbReference type="PIRSF" id="PIRSF000390">
    <property type="entry name" value="PLP_StrS"/>
    <property type="match status" value="1"/>
</dbReference>
<dbReference type="InterPro" id="IPR000653">
    <property type="entry name" value="DegT/StrS_aminotransferase"/>
</dbReference>
<dbReference type="SUPFAM" id="SSF53383">
    <property type="entry name" value="PLP-dependent transferases"/>
    <property type="match status" value="1"/>
</dbReference>
<proteinExistence type="inferred from homology"/>
<dbReference type="GO" id="GO:0008483">
    <property type="term" value="F:transaminase activity"/>
    <property type="evidence" value="ECO:0007669"/>
    <property type="project" value="UniProtKB-KW"/>
</dbReference>
<gene>
    <name evidence="4" type="ORF">R0G64_08430</name>
</gene>
<dbReference type="Pfam" id="PF01041">
    <property type="entry name" value="DegT_DnrJ_EryC1"/>
    <property type="match status" value="1"/>
</dbReference>
<keyword evidence="1 3" id="KW-0663">Pyridoxal phosphate</keyword>
<comment type="caution">
    <text evidence="4">The sequence shown here is derived from an EMBL/GenBank/DDBJ whole genome shotgun (WGS) entry which is preliminary data.</text>
</comment>
<dbReference type="Gene3D" id="3.40.640.10">
    <property type="entry name" value="Type I PLP-dependent aspartate aminotransferase-like (Major domain)"/>
    <property type="match status" value="1"/>
</dbReference>
<keyword evidence="4" id="KW-0032">Aminotransferase</keyword>
<dbReference type="RefSeq" id="WP_279861951.1">
    <property type="nucleotide sequence ID" value="NZ_JAOEBU010000006.1"/>
</dbReference>
<evidence type="ECO:0000256" key="2">
    <source>
        <dbReference type="ARBA" id="ARBA00037999"/>
    </source>
</evidence>
<keyword evidence="4" id="KW-0808">Transferase</keyword>
<dbReference type="EMBL" id="JAWJUL010000024">
    <property type="protein sequence ID" value="MDV3439447.1"/>
    <property type="molecule type" value="Genomic_DNA"/>
</dbReference>
<dbReference type="InterPro" id="IPR015422">
    <property type="entry name" value="PyrdxlP-dep_Trfase_small"/>
</dbReference>
<dbReference type="InterPro" id="IPR015421">
    <property type="entry name" value="PyrdxlP-dep_Trfase_major"/>
</dbReference>
<reference evidence="4 5" key="1">
    <citation type="submission" date="2023-10" db="EMBL/GenBank/DDBJ databases">
        <title>Pseudomonas otitidis isolated from a paediatric patient with cystic fibrosis in Chile.</title>
        <authorList>
            <person name="Amsteins-Romero L."/>
            <person name="Opazo-Capurro A."/>
            <person name="Matus-Kohler M."/>
            <person name="Gonzalez-Rocha G."/>
        </authorList>
    </citation>
    <scope>NUCLEOTIDE SEQUENCE [LARGE SCALE GENOMIC DNA]</scope>
    <source>
        <strain evidence="4 5">P-714</strain>
    </source>
</reference>
<accession>A0ABU3XND8</accession>
<comment type="similarity">
    <text evidence="2 3">Belongs to the DegT/DnrJ/EryC1 family.</text>
</comment>
<organism evidence="4 5">
    <name type="scientific">Metapseudomonas otitidis</name>
    <dbReference type="NCBI Taxonomy" id="319939"/>
    <lineage>
        <taxon>Bacteria</taxon>
        <taxon>Pseudomonadati</taxon>
        <taxon>Pseudomonadota</taxon>
        <taxon>Gammaproteobacteria</taxon>
        <taxon>Pseudomonadales</taxon>
        <taxon>Pseudomonadaceae</taxon>
        <taxon>Metapseudomonas</taxon>
    </lineage>
</organism>
<dbReference type="InterPro" id="IPR015424">
    <property type="entry name" value="PyrdxlP-dep_Trfase"/>
</dbReference>
<evidence type="ECO:0000313" key="4">
    <source>
        <dbReference type="EMBL" id="MDV3439447.1"/>
    </source>
</evidence>
<evidence type="ECO:0000256" key="3">
    <source>
        <dbReference type="RuleBase" id="RU004508"/>
    </source>
</evidence>
<dbReference type="Gene3D" id="3.90.1150.10">
    <property type="entry name" value="Aspartate Aminotransferase, domain 1"/>
    <property type="match status" value="1"/>
</dbReference>
<name>A0ABU3XND8_9GAMM</name>
<evidence type="ECO:0000256" key="1">
    <source>
        <dbReference type="ARBA" id="ARBA00022898"/>
    </source>
</evidence>
<sequence length="365" mass="40792">MIPYENLARLNEPFFLEYEKAFKAVLEGGWYVLGESVREFEASFSRFVGVDHCAGVANGLDALILSLKALELPLGSEVIVPSNTYIATILAIFQAGLEPVLIEPDPRTYNIDPAQISRKISAKTKAIMVVHLYGKCCEMDPITQLCSEHGLFLIEDCAQAHGATYKGRMAGSFGDFGCFSFYPTKNLGALGDGGAVVCRDAQLDERVRMLRNYGSSKKYYNDVVGFNSRLDEVQAAFLTIKLKHLSKITTHKRELAALYDNGLSDVFVKPVVDADFFDVYHIYNICHPQRDRLKQFLLENGIGSEIHYPLPPHRQRAMQGLLSGEYPIADVIHQTTLSLPISYFHTCEDIRHVCNVANEFVSLHS</sequence>
<dbReference type="CDD" id="cd00616">
    <property type="entry name" value="AHBA_syn"/>
    <property type="match status" value="1"/>
</dbReference>
<protein>
    <submittedName>
        <fullName evidence="4">DegT/DnrJ/EryC1/StrS family aminotransferase</fullName>
        <ecNumber evidence="4">2.6.1.-</ecNumber>
    </submittedName>
</protein>
<dbReference type="Proteomes" id="UP001273935">
    <property type="component" value="Unassembled WGS sequence"/>
</dbReference>
<dbReference type="PANTHER" id="PTHR30244">
    <property type="entry name" value="TRANSAMINASE"/>
    <property type="match status" value="1"/>
</dbReference>
<dbReference type="EC" id="2.6.1.-" evidence="4"/>
<dbReference type="PANTHER" id="PTHR30244:SF36">
    <property type="entry name" value="3-OXO-GLUCOSE-6-PHOSPHATE:GLUTAMATE AMINOTRANSFERASE"/>
    <property type="match status" value="1"/>
</dbReference>
<evidence type="ECO:0000313" key="5">
    <source>
        <dbReference type="Proteomes" id="UP001273935"/>
    </source>
</evidence>
<keyword evidence="5" id="KW-1185">Reference proteome</keyword>